<organism evidence="2 3">
    <name type="scientific">Senna tora</name>
    <dbReference type="NCBI Taxonomy" id="362788"/>
    <lineage>
        <taxon>Eukaryota</taxon>
        <taxon>Viridiplantae</taxon>
        <taxon>Streptophyta</taxon>
        <taxon>Embryophyta</taxon>
        <taxon>Tracheophyta</taxon>
        <taxon>Spermatophyta</taxon>
        <taxon>Magnoliopsida</taxon>
        <taxon>eudicotyledons</taxon>
        <taxon>Gunneridae</taxon>
        <taxon>Pentapetalae</taxon>
        <taxon>rosids</taxon>
        <taxon>fabids</taxon>
        <taxon>Fabales</taxon>
        <taxon>Fabaceae</taxon>
        <taxon>Caesalpinioideae</taxon>
        <taxon>Cassia clade</taxon>
        <taxon>Senna</taxon>
    </lineage>
</organism>
<dbReference type="EMBL" id="JAAIUW010000006">
    <property type="protein sequence ID" value="KAF7829013.1"/>
    <property type="molecule type" value="Genomic_DNA"/>
</dbReference>
<evidence type="ECO:0000313" key="2">
    <source>
        <dbReference type="EMBL" id="KAF7829013.1"/>
    </source>
</evidence>
<feature type="region of interest" description="Disordered" evidence="1">
    <location>
        <begin position="1"/>
        <end position="22"/>
    </location>
</feature>
<comment type="caution">
    <text evidence="2">The sequence shown here is derived from an EMBL/GenBank/DDBJ whole genome shotgun (WGS) entry which is preliminary data.</text>
</comment>
<dbReference type="AlphaFoldDB" id="A0A834TVG9"/>
<dbReference type="Proteomes" id="UP000634136">
    <property type="component" value="Unassembled WGS sequence"/>
</dbReference>
<accession>A0A834TVG9</accession>
<name>A0A834TVG9_9FABA</name>
<reference evidence="2" key="1">
    <citation type="submission" date="2020-09" db="EMBL/GenBank/DDBJ databases">
        <title>Genome-Enabled Discovery of Anthraquinone Biosynthesis in Senna tora.</title>
        <authorList>
            <person name="Kang S.-H."/>
            <person name="Pandey R.P."/>
            <person name="Lee C.-M."/>
            <person name="Sim J.-S."/>
            <person name="Jeong J.-T."/>
            <person name="Choi B.-S."/>
            <person name="Jung M."/>
            <person name="Ginzburg D."/>
            <person name="Zhao K."/>
            <person name="Won S.Y."/>
            <person name="Oh T.-J."/>
            <person name="Yu Y."/>
            <person name="Kim N.-H."/>
            <person name="Lee O.R."/>
            <person name="Lee T.-H."/>
            <person name="Bashyal P."/>
            <person name="Kim T.-S."/>
            <person name="Lee W.-H."/>
            <person name="Kawkins C."/>
            <person name="Kim C.-K."/>
            <person name="Kim J.S."/>
            <person name="Ahn B.O."/>
            <person name="Rhee S.Y."/>
            <person name="Sohng J.K."/>
        </authorList>
    </citation>
    <scope>NUCLEOTIDE SEQUENCE</scope>
    <source>
        <tissue evidence="2">Leaf</tissue>
    </source>
</reference>
<evidence type="ECO:0000256" key="1">
    <source>
        <dbReference type="SAM" id="MobiDB-lite"/>
    </source>
</evidence>
<keyword evidence="3" id="KW-1185">Reference proteome</keyword>
<sequence length="70" mass="7775">MGQCACGGTSHRGDSSGDYNTGRHGCFAIMKEHKSSITDEEQPEAYEDLAVGEYEAHERQRKPMLSRVMP</sequence>
<proteinExistence type="predicted"/>
<evidence type="ECO:0000313" key="3">
    <source>
        <dbReference type="Proteomes" id="UP000634136"/>
    </source>
</evidence>
<protein>
    <submittedName>
        <fullName evidence="2">Uncharacterized protein</fullName>
    </submittedName>
</protein>
<gene>
    <name evidence="2" type="ORF">G2W53_020177</name>
</gene>